<dbReference type="InterPro" id="IPR003141">
    <property type="entry name" value="Pol/His_phosphatase_N"/>
</dbReference>
<accession>A0A382FAJ0</accession>
<dbReference type="Pfam" id="PF02811">
    <property type="entry name" value="PHP"/>
    <property type="match status" value="1"/>
</dbReference>
<dbReference type="SMART" id="SM00481">
    <property type="entry name" value="POLIIIAc"/>
    <property type="match status" value="1"/>
</dbReference>
<feature type="non-terminal residue" evidence="2">
    <location>
        <position position="327"/>
    </location>
</feature>
<proteinExistence type="predicted"/>
<protein>
    <recommendedName>
        <fullName evidence="1">Polymerase/histidinol phosphatase N-terminal domain-containing protein</fullName>
    </recommendedName>
</protein>
<dbReference type="EMBL" id="UINC01048742">
    <property type="protein sequence ID" value="SVB59662.1"/>
    <property type="molecule type" value="Genomic_DNA"/>
</dbReference>
<feature type="domain" description="Polymerase/histidinol phosphatase N-terminal" evidence="1">
    <location>
        <begin position="4"/>
        <end position="71"/>
    </location>
</feature>
<dbReference type="PANTHER" id="PTHR32294">
    <property type="entry name" value="DNA POLYMERASE III SUBUNIT ALPHA"/>
    <property type="match status" value="1"/>
</dbReference>
<dbReference type="InterPro" id="IPR016195">
    <property type="entry name" value="Pol/histidinol_Pase-like"/>
</dbReference>
<dbReference type="InterPro" id="IPR004013">
    <property type="entry name" value="PHP_dom"/>
</dbReference>
<dbReference type="Gene3D" id="3.20.20.140">
    <property type="entry name" value="Metal-dependent hydrolases"/>
    <property type="match status" value="1"/>
</dbReference>
<name>A0A382FAJ0_9ZZZZ</name>
<dbReference type="AlphaFoldDB" id="A0A382FAJ0"/>
<gene>
    <name evidence="2" type="ORF">METZ01_LOCUS212516</name>
</gene>
<reference evidence="2" key="1">
    <citation type="submission" date="2018-05" db="EMBL/GenBank/DDBJ databases">
        <authorList>
            <person name="Lanie J.A."/>
            <person name="Ng W.-L."/>
            <person name="Kazmierczak K.M."/>
            <person name="Andrzejewski T.M."/>
            <person name="Davidsen T.M."/>
            <person name="Wayne K.J."/>
            <person name="Tettelin H."/>
            <person name="Glass J.I."/>
            <person name="Rusch D."/>
            <person name="Podicherti R."/>
            <person name="Tsui H.-C.T."/>
            <person name="Winkler M.E."/>
        </authorList>
    </citation>
    <scope>NUCLEOTIDE SEQUENCE</scope>
</reference>
<dbReference type="GO" id="GO:0008408">
    <property type="term" value="F:3'-5' exonuclease activity"/>
    <property type="evidence" value="ECO:0007669"/>
    <property type="project" value="InterPro"/>
</dbReference>
<evidence type="ECO:0000259" key="1">
    <source>
        <dbReference type="SMART" id="SM00481"/>
    </source>
</evidence>
<dbReference type="InterPro" id="IPR004805">
    <property type="entry name" value="DnaE2/DnaE/PolC"/>
</dbReference>
<dbReference type="GO" id="GO:0006260">
    <property type="term" value="P:DNA replication"/>
    <property type="evidence" value="ECO:0007669"/>
    <property type="project" value="InterPro"/>
</dbReference>
<organism evidence="2">
    <name type="scientific">marine metagenome</name>
    <dbReference type="NCBI Taxonomy" id="408172"/>
    <lineage>
        <taxon>unclassified sequences</taxon>
        <taxon>metagenomes</taxon>
        <taxon>ecological metagenomes</taxon>
    </lineage>
</organism>
<evidence type="ECO:0000313" key="2">
    <source>
        <dbReference type="EMBL" id="SVB59662.1"/>
    </source>
</evidence>
<sequence>MSYVELHCHSNYSFHSGASFIHELLSRASSLGYSSLAITDNDNLCGAMEFSRTASSMGVRPIIGAEITLTDGYHVTILAENKYGYRNLCRLISMAKMSEEGQDSELDARLLSRYGQGLILLTGCLNGKVPWLAQHGQMGEAEEVARWYVELLGKANVYLELQYNLVHGDIQRNRNLMEISRKAGLDIVATNNVHYHIRQRHQLHDCLVSIGHRKTLDESHRERRANSEFYLKSHSEMVNLFREIPKAISNTALVAERCAGFDLARDLDYSFPEVLVPDGYTQQSYLRHICEKAAVKIYSGLGDKVVRRLDEEFRLIARHNLAGFFLI</sequence>
<dbReference type="PANTHER" id="PTHR32294:SF4">
    <property type="entry name" value="ERROR-PRONE DNA POLYMERASE"/>
    <property type="match status" value="1"/>
</dbReference>
<dbReference type="SUPFAM" id="SSF89550">
    <property type="entry name" value="PHP domain-like"/>
    <property type="match status" value="1"/>
</dbReference>